<protein>
    <submittedName>
        <fullName evidence="1">Uncharacterized protein</fullName>
    </submittedName>
</protein>
<dbReference type="Proteomes" id="UP000887116">
    <property type="component" value="Unassembled WGS sequence"/>
</dbReference>
<gene>
    <name evidence="1" type="ORF">TNCT_115581</name>
</gene>
<comment type="caution">
    <text evidence="1">The sequence shown here is derived from an EMBL/GenBank/DDBJ whole genome shotgun (WGS) entry which is preliminary data.</text>
</comment>
<evidence type="ECO:0000313" key="2">
    <source>
        <dbReference type="Proteomes" id="UP000887116"/>
    </source>
</evidence>
<keyword evidence="2" id="KW-1185">Reference proteome</keyword>
<evidence type="ECO:0000313" key="1">
    <source>
        <dbReference type="EMBL" id="GFQ95563.1"/>
    </source>
</evidence>
<sequence length="81" mass="9274">MLHSSPLPKGQILDSLAPWQALQLRYIHMYSVTLPLYPLMLNINVSPLEEMRYHQCVGVVKRKQGGRFCVSHGLVVKLFLI</sequence>
<name>A0A8X6H3N0_TRICU</name>
<accession>A0A8X6H3N0</accession>
<dbReference type="AlphaFoldDB" id="A0A8X6H3N0"/>
<organism evidence="1 2">
    <name type="scientific">Trichonephila clavata</name>
    <name type="common">Joro spider</name>
    <name type="synonym">Nephila clavata</name>
    <dbReference type="NCBI Taxonomy" id="2740835"/>
    <lineage>
        <taxon>Eukaryota</taxon>
        <taxon>Metazoa</taxon>
        <taxon>Ecdysozoa</taxon>
        <taxon>Arthropoda</taxon>
        <taxon>Chelicerata</taxon>
        <taxon>Arachnida</taxon>
        <taxon>Araneae</taxon>
        <taxon>Araneomorphae</taxon>
        <taxon>Entelegynae</taxon>
        <taxon>Araneoidea</taxon>
        <taxon>Nephilidae</taxon>
        <taxon>Trichonephila</taxon>
    </lineage>
</organism>
<proteinExistence type="predicted"/>
<reference evidence="1" key="1">
    <citation type="submission" date="2020-07" db="EMBL/GenBank/DDBJ databases">
        <title>Multicomponent nature underlies the extraordinary mechanical properties of spider dragline silk.</title>
        <authorList>
            <person name="Kono N."/>
            <person name="Nakamura H."/>
            <person name="Mori M."/>
            <person name="Yoshida Y."/>
            <person name="Ohtoshi R."/>
            <person name="Malay A.D."/>
            <person name="Moran D.A.P."/>
            <person name="Tomita M."/>
            <person name="Numata K."/>
            <person name="Arakawa K."/>
        </authorList>
    </citation>
    <scope>NUCLEOTIDE SEQUENCE</scope>
</reference>
<dbReference type="EMBL" id="BMAO01034287">
    <property type="protein sequence ID" value="GFQ95563.1"/>
    <property type="molecule type" value="Genomic_DNA"/>
</dbReference>